<keyword evidence="4" id="KW-0805">Transcription regulation</keyword>
<comment type="caution">
    <text evidence="8">The sequence shown here is derived from an EMBL/GenBank/DDBJ whole genome shotgun (WGS) entry which is preliminary data.</text>
</comment>
<name>A0ABU1FBC6_9RHOB</name>
<sequence>MQKLDLTRIGSREYAREVAHFWDRLLGDYDVEMPGVRDVVYESWLRCKQIGVDPLKRAAPKAPAPVAGSGNVSEDRLRAVMRSSLETVAPYLSEAKSVLIGTGHNGLIFTSQGDARLAEGLSENSVVEGAMWDEAHVGTNAIGTALAIGGKVLIHGEEHFCNAGKQWSCAADVIRDPVDRSILGVIDLTGPAESISLRAGALIAAVVERAESELARLDLMDQISLIDCFHQRSNLGEGLILVDRRGLVVRRSFQSRFDKANIRQGDYLSGLKGLPCESWTLDLVHDALHDGEVEWIRNGEEVIGAAIHVSRRQARAPARSDLPAPLKALVDSSPSLAPLIREAAIVAKGSVPVMITGETGTGKDVLATAIHLSGARAGKPFVPVNCAAIPRDLIGVELFGYVEGAFTGTRKGGMSGRIEDADGGTLFLDEIGDMPIELQPYLLRVLESGTVSRLGESRQRKVDLRIIAATNQPLQDLMAQGRFRSDLYYRLNVARLHLPPLRDRRGDIPYLVERLHAQIHGSTAGQAMPRAIVDQLAARDLPGNIRELRSLVERAAAGLSLDEPAAVSAPVTPRATTLAAVERDLILTCLDRNNGNVGRVAEELSIPRSTLYRKLAAYRDKDPA</sequence>
<dbReference type="InterPro" id="IPR029016">
    <property type="entry name" value="GAF-like_dom_sf"/>
</dbReference>
<keyword evidence="1" id="KW-0547">Nucleotide-binding</keyword>
<dbReference type="Pfam" id="PF02954">
    <property type="entry name" value="HTH_8"/>
    <property type="match status" value="1"/>
</dbReference>
<dbReference type="InterPro" id="IPR003593">
    <property type="entry name" value="AAA+_ATPase"/>
</dbReference>
<dbReference type="InterPro" id="IPR009057">
    <property type="entry name" value="Homeodomain-like_sf"/>
</dbReference>
<dbReference type="InterPro" id="IPR027417">
    <property type="entry name" value="P-loop_NTPase"/>
</dbReference>
<evidence type="ECO:0000256" key="4">
    <source>
        <dbReference type="ARBA" id="ARBA00023015"/>
    </source>
</evidence>
<dbReference type="InterPro" id="IPR058031">
    <property type="entry name" value="AAA_lid_NorR"/>
</dbReference>
<dbReference type="CDD" id="cd00009">
    <property type="entry name" value="AAA"/>
    <property type="match status" value="1"/>
</dbReference>
<dbReference type="InterPro" id="IPR025943">
    <property type="entry name" value="Sigma_54_int_dom_ATP-bd_2"/>
</dbReference>
<dbReference type="SUPFAM" id="SSF52540">
    <property type="entry name" value="P-loop containing nucleoside triphosphate hydrolases"/>
    <property type="match status" value="1"/>
</dbReference>
<dbReference type="RefSeq" id="WP_310458334.1">
    <property type="nucleotide sequence ID" value="NZ_JAVKPH010000022.1"/>
</dbReference>
<keyword evidence="3" id="KW-0902">Two-component regulatory system</keyword>
<keyword evidence="5" id="KW-0010">Activator</keyword>
<reference evidence="8 9" key="1">
    <citation type="submission" date="2023-09" db="EMBL/GenBank/DDBJ databases">
        <title>Xinfangfangia sedmenti sp. nov., isolated the sedment.</title>
        <authorList>
            <person name="Xu L."/>
        </authorList>
    </citation>
    <scope>NUCLEOTIDE SEQUENCE [LARGE SCALE GENOMIC DNA]</scope>
    <source>
        <strain evidence="8 9">LG-4</strain>
    </source>
</reference>
<gene>
    <name evidence="8" type="ORF">RGD00_16215</name>
</gene>
<evidence type="ECO:0000256" key="3">
    <source>
        <dbReference type="ARBA" id="ARBA00023012"/>
    </source>
</evidence>
<evidence type="ECO:0000259" key="7">
    <source>
        <dbReference type="PROSITE" id="PS50045"/>
    </source>
</evidence>
<dbReference type="Pfam" id="PF25601">
    <property type="entry name" value="AAA_lid_14"/>
    <property type="match status" value="1"/>
</dbReference>
<dbReference type="Pfam" id="PF00158">
    <property type="entry name" value="Sigma54_activat"/>
    <property type="match status" value="1"/>
</dbReference>
<dbReference type="SMART" id="SM00382">
    <property type="entry name" value="AAA"/>
    <property type="match status" value="1"/>
</dbReference>
<dbReference type="EMBL" id="JAVKPH010000022">
    <property type="protein sequence ID" value="MDR5654160.1"/>
    <property type="molecule type" value="Genomic_DNA"/>
</dbReference>
<dbReference type="InterPro" id="IPR002078">
    <property type="entry name" value="Sigma_54_int"/>
</dbReference>
<organism evidence="8 9">
    <name type="scientific">Ruixingdingia sedimenti</name>
    <dbReference type="NCBI Taxonomy" id="3073604"/>
    <lineage>
        <taxon>Bacteria</taxon>
        <taxon>Pseudomonadati</taxon>
        <taxon>Pseudomonadota</taxon>
        <taxon>Alphaproteobacteria</taxon>
        <taxon>Rhodobacterales</taxon>
        <taxon>Paracoccaceae</taxon>
        <taxon>Ruixingdingia</taxon>
    </lineage>
</organism>
<dbReference type="Gene3D" id="3.40.50.300">
    <property type="entry name" value="P-loop containing nucleotide triphosphate hydrolases"/>
    <property type="match status" value="1"/>
</dbReference>
<evidence type="ECO:0000256" key="2">
    <source>
        <dbReference type="ARBA" id="ARBA00022840"/>
    </source>
</evidence>
<dbReference type="PROSITE" id="PS50045">
    <property type="entry name" value="SIGMA54_INTERACT_4"/>
    <property type="match status" value="1"/>
</dbReference>
<dbReference type="PROSITE" id="PS00676">
    <property type="entry name" value="SIGMA54_INTERACT_2"/>
    <property type="match status" value="1"/>
</dbReference>
<accession>A0ABU1FBC6</accession>
<keyword evidence="2" id="KW-0067">ATP-binding</keyword>
<dbReference type="Gene3D" id="1.10.8.60">
    <property type="match status" value="1"/>
</dbReference>
<dbReference type="PANTHER" id="PTHR32071">
    <property type="entry name" value="TRANSCRIPTIONAL REGULATORY PROTEIN"/>
    <property type="match status" value="1"/>
</dbReference>
<dbReference type="Gene3D" id="1.10.10.60">
    <property type="entry name" value="Homeodomain-like"/>
    <property type="match status" value="1"/>
</dbReference>
<proteinExistence type="predicted"/>
<dbReference type="Gene3D" id="3.30.450.40">
    <property type="match status" value="1"/>
</dbReference>
<evidence type="ECO:0000313" key="9">
    <source>
        <dbReference type="Proteomes" id="UP001247754"/>
    </source>
</evidence>
<dbReference type="InterPro" id="IPR002197">
    <property type="entry name" value="HTH_Fis"/>
</dbReference>
<keyword evidence="9" id="KW-1185">Reference proteome</keyword>
<dbReference type="SUPFAM" id="SSF46689">
    <property type="entry name" value="Homeodomain-like"/>
    <property type="match status" value="1"/>
</dbReference>
<dbReference type="PROSITE" id="PS00675">
    <property type="entry name" value="SIGMA54_INTERACT_1"/>
    <property type="match status" value="1"/>
</dbReference>
<evidence type="ECO:0000256" key="6">
    <source>
        <dbReference type="ARBA" id="ARBA00023163"/>
    </source>
</evidence>
<evidence type="ECO:0000256" key="5">
    <source>
        <dbReference type="ARBA" id="ARBA00023159"/>
    </source>
</evidence>
<feature type="domain" description="Sigma-54 factor interaction" evidence="7">
    <location>
        <begin position="329"/>
        <end position="557"/>
    </location>
</feature>
<keyword evidence="6" id="KW-0804">Transcription</keyword>
<evidence type="ECO:0000256" key="1">
    <source>
        <dbReference type="ARBA" id="ARBA00022741"/>
    </source>
</evidence>
<dbReference type="Proteomes" id="UP001247754">
    <property type="component" value="Unassembled WGS sequence"/>
</dbReference>
<evidence type="ECO:0000313" key="8">
    <source>
        <dbReference type="EMBL" id="MDR5654160.1"/>
    </source>
</evidence>
<dbReference type="InterPro" id="IPR025662">
    <property type="entry name" value="Sigma_54_int_dom_ATP-bd_1"/>
</dbReference>
<protein>
    <submittedName>
        <fullName evidence="8">Sigma-54-dependent Fis family transcriptional regulator</fullName>
    </submittedName>
</protein>